<dbReference type="EMBL" id="CP059399">
    <property type="protein sequence ID" value="QLY34455.1"/>
    <property type="molecule type" value="Genomic_DNA"/>
</dbReference>
<reference evidence="2 3" key="1">
    <citation type="submission" date="2020-07" db="EMBL/GenBank/DDBJ databases">
        <authorList>
            <person name="Zhuang K."/>
            <person name="Ran Y."/>
        </authorList>
    </citation>
    <scope>NUCLEOTIDE SEQUENCE [LARGE SCALE GENOMIC DNA]</scope>
    <source>
        <strain evidence="2 3">WCH-YHL-001</strain>
    </source>
</reference>
<evidence type="ECO:0000259" key="1">
    <source>
        <dbReference type="Pfam" id="PF11716"/>
    </source>
</evidence>
<dbReference type="NCBIfam" id="TIGR03083">
    <property type="entry name" value="maleylpyruvate isomerase family mycothiol-dependent enzyme"/>
    <property type="match status" value="1"/>
</dbReference>
<organism evidence="2 3">
    <name type="scientific">Nocardia huaxiensis</name>
    <dbReference type="NCBI Taxonomy" id="2755382"/>
    <lineage>
        <taxon>Bacteria</taxon>
        <taxon>Bacillati</taxon>
        <taxon>Actinomycetota</taxon>
        <taxon>Actinomycetes</taxon>
        <taxon>Mycobacteriales</taxon>
        <taxon>Nocardiaceae</taxon>
        <taxon>Nocardia</taxon>
    </lineage>
</organism>
<dbReference type="AlphaFoldDB" id="A0A7D6VJA7"/>
<dbReference type="InterPro" id="IPR017517">
    <property type="entry name" value="Maleyloyr_isom"/>
</dbReference>
<dbReference type="GO" id="GO:0046872">
    <property type="term" value="F:metal ion binding"/>
    <property type="evidence" value="ECO:0007669"/>
    <property type="project" value="InterPro"/>
</dbReference>
<dbReference type="InterPro" id="IPR024344">
    <property type="entry name" value="MDMPI_metal-binding"/>
</dbReference>
<proteinExistence type="predicted"/>
<feature type="domain" description="Mycothiol-dependent maleylpyruvate isomerase metal-binding" evidence="1">
    <location>
        <begin position="3"/>
        <end position="40"/>
    </location>
</feature>
<dbReference type="KEGG" id="nhu:H0264_17010"/>
<keyword evidence="2" id="KW-0413">Isomerase</keyword>
<name>A0A7D6VJA7_9NOCA</name>
<keyword evidence="2" id="KW-0670">Pyruvate</keyword>
<dbReference type="InterPro" id="IPR034660">
    <property type="entry name" value="DinB/YfiT-like"/>
</dbReference>
<dbReference type="Gene3D" id="1.20.120.450">
    <property type="entry name" value="dinb family like domain"/>
    <property type="match status" value="1"/>
</dbReference>
<dbReference type="GO" id="GO:0016853">
    <property type="term" value="F:isomerase activity"/>
    <property type="evidence" value="ECO:0007669"/>
    <property type="project" value="UniProtKB-KW"/>
</dbReference>
<evidence type="ECO:0000313" key="2">
    <source>
        <dbReference type="EMBL" id="QLY34455.1"/>
    </source>
</evidence>
<accession>A0A7D6VJA7</accession>
<dbReference type="Proteomes" id="UP000515512">
    <property type="component" value="Chromosome"/>
</dbReference>
<gene>
    <name evidence="2" type="ORF">H0264_17010</name>
</gene>
<dbReference type="Pfam" id="PF11716">
    <property type="entry name" value="MDMPI_N"/>
    <property type="match status" value="1"/>
</dbReference>
<sequence>MLGEERAELVELLRSLSDEQWATPSLCAGWSVRDVVCHLQTDTVSLGSYALLSLRNPSVDRTNKALVEQFRQQPTTVLVDRLAAAHGWFTRLLPGIALSDMFVHQQDIRRPLGLERKVPAERLLAVLGNPDPFAFPWRNTRGLRWEATDVDWSKGSGPLVRGPGEALALAMVGRPVALADLTGDGVPELRRRIGG</sequence>
<dbReference type="SUPFAM" id="SSF109854">
    <property type="entry name" value="DinB/YfiT-like putative metalloenzymes"/>
    <property type="match status" value="1"/>
</dbReference>
<keyword evidence="3" id="KW-1185">Reference proteome</keyword>
<protein>
    <submittedName>
        <fullName evidence="2">Maleylpyruvate isomerase family mycothiol-dependent enzyme</fullName>
    </submittedName>
</protein>
<evidence type="ECO:0000313" key="3">
    <source>
        <dbReference type="Proteomes" id="UP000515512"/>
    </source>
</evidence>